<accession>A0A4C1VW44</accession>
<proteinExistence type="predicted"/>
<evidence type="ECO:0000313" key="3">
    <source>
        <dbReference type="Proteomes" id="UP000299102"/>
    </source>
</evidence>
<dbReference type="GO" id="GO:0003824">
    <property type="term" value="F:catalytic activity"/>
    <property type="evidence" value="ECO:0007669"/>
    <property type="project" value="InterPro"/>
</dbReference>
<reference evidence="2 3" key="1">
    <citation type="journal article" date="2019" name="Commun. Biol.">
        <title>The bagworm genome reveals a unique fibroin gene that provides high tensile strength.</title>
        <authorList>
            <person name="Kono N."/>
            <person name="Nakamura H."/>
            <person name="Ohtoshi R."/>
            <person name="Tomita M."/>
            <person name="Numata K."/>
            <person name="Arakawa K."/>
        </authorList>
    </citation>
    <scope>NUCLEOTIDE SEQUENCE [LARGE SCALE GENOMIC DNA]</scope>
</reference>
<dbReference type="InterPro" id="IPR036691">
    <property type="entry name" value="Endo/exonu/phosph_ase_sf"/>
</dbReference>
<dbReference type="OrthoDB" id="411871at2759"/>
<evidence type="ECO:0000259" key="1">
    <source>
        <dbReference type="Pfam" id="PF14529"/>
    </source>
</evidence>
<protein>
    <recommendedName>
        <fullName evidence="1">Endonuclease/exonuclease/phosphatase domain-containing protein</fullName>
    </recommendedName>
</protein>
<organism evidence="2 3">
    <name type="scientific">Eumeta variegata</name>
    <name type="common">Bagworm moth</name>
    <name type="synonym">Eumeta japonica</name>
    <dbReference type="NCBI Taxonomy" id="151549"/>
    <lineage>
        <taxon>Eukaryota</taxon>
        <taxon>Metazoa</taxon>
        <taxon>Ecdysozoa</taxon>
        <taxon>Arthropoda</taxon>
        <taxon>Hexapoda</taxon>
        <taxon>Insecta</taxon>
        <taxon>Pterygota</taxon>
        <taxon>Neoptera</taxon>
        <taxon>Endopterygota</taxon>
        <taxon>Lepidoptera</taxon>
        <taxon>Glossata</taxon>
        <taxon>Ditrysia</taxon>
        <taxon>Tineoidea</taxon>
        <taxon>Psychidae</taxon>
        <taxon>Oiketicinae</taxon>
        <taxon>Eumeta</taxon>
    </lineage>
</organism>
<dbReference type="InterPro" id="IPR005135">
    <property type="entry name" value="Endo/exonuclease/phosphatase"/>
</dbReference>
<evidence type="ECO:0000313" key="2">
    <source>
        <dbReference type="EMBL" id="GBP42612.1"/>
    </source>
</evidence>
<comment type="caution">
    <text evidence="2">The sequence shown here is derived from an EMBL/GenBank/DDBJ whole genome shotgun (WGS) entry which is preliminary data.</text>
</comment>
<dbReference type="SUPFAM" id="SSF56219">
    <property type="entry name" value="DNase I-like"/>
    <property type="match status" value="1"/>
</dbReference>
<dbReference type="Gene3D" id="3.60.10.10">
    <property type="entry name" value="Endonuclease/exonuclease/phosphatase"/>
    <property type="match status" value="1"/>
</dbReference>
<keyword evidence="3" id="KW-1185">Reference proteome</keyword>
<gene>
    <name evidence="2" type="ORF">EVAR_87163_1</name>
</gene>
<name>A0A4C1VW44_EUMVA</name>
<dbReference type="AlphaFoldDB" id="A0A4C1VW44"/>
<dbReference type="Proteomes" id="UP000299102">
    <property type="component" value="Unassembled WGS sequence"/>
</dbReference>
<feature type="domain" description="Endonuclease/exonuclease/phosphatase" evidence="1">
    <location>
        <begin position="66"/>
        <end position="176"/>
    </location>
</feature>
<sequence>MKKNLGGSATATRKLASIARSQGLDLVFVQEQYARAQYLLQTGPESKAKIFLAKTNIAVAILTHLSSSQCLLERTLHTLRRNRIIIGVDSNTLSPLWFCEQRQYTERGPKAKQRRQRMEGFICGFGLVLHNQKGQTRTLVGVREESNVDLTLSTRGVKIENRTVHVGTSSSDHQFITYRVGGAGESGVPAVVVAESFTDVIIHSSKKCLGERKVSEYHGYEWWNAKLEQLRRTTAKNRKLWQKSRPVGRSERAASGRCRASKNVVSGLLFSEGHAVGVNEAMSGILRALCPDDDPSRNVQHHRLVRVAATLMPTSRDLEPIPRDVLGGIVGSLPNTAPGVFPEVWRRGRLLVIPKGNGKLITDPKAYRPITLL</sequence>
<dbReference type="EMBL" id="BGZK01000421">
    <property type="protein sequence ID" value="GBP42612.1"/>
    <property type="molecule type" value="Genomic_DNA"/>
</dbReference>
<dbReference type="Pfam" id="PF14529">
    <property type="entry name" value="Exo_endo_phos_2"/>
    <property type="match status" value="1"/>
</dbReference>